<proteinExistence type="predicted"/>
<gene>
    <name evidence="1" type="ORF">L9F63_000125</name>
</gene>
<sequence length="52" mass="6274">IMGIEDMSVYTLNPVYYITRLKALGFKVPRKMLERYDKISNLKFEIKFRTNE</sequence>
<dbReference type="EMBL" id="JASPKZ010000004">
    <property type="protein sequence ID" value="KAJ9601734.1"/>
    <property type="molecule type" value="Genomic_DNA"/>
</dbReference>
<dbReference type="AlphaFoldDB" id="A0AAD8AM86"/>
<organism evidence="1 2">
    <name type="scientific">Diploptera punctata</name>
    <name type="common">Pacific beetle cockroach</name>
    <dbReference type="NCBI Taxonomy" id="6984"/>
    <lineage>
        <taxon>Eukaryota</taxon>
        <taxon>Metazoa</taxon>
        <taxon>Ecdysozoa</taxon>
        <taxon>Arthropoda</taxon>
        <taxon>Hexapoda</taxon>
        <taxon>Insecta</taxon>
        <taxon>Pterygota</taxon>
        <taxon>Neoptera</taxon>
        <taxon>Polyneoptera</taxon>
        <taxon>Dictyoptera</taxon>
        <taxon>Blattodea</taxon>
        <taxon>Blaberoidea</taxon>
        <taxon>Blaberidae</taxon>
        <taxon>Diplopterinae</taxon>
        <taxon>Diploptera</taxon>
    </lineage>
</organism>
<name>A0AAD8AM86_DIPPU</name>
<feature type="non-terminal residue" evidence="1">
    <location>
        <position position="1"/>
    </location>
</feature>
<reference evidence="1" key="2">
    <citation type="submission" date="2023-05" db="EMBL/GenBank/DDBJ databases">
        <authorList>
            <person name="Fouks B."/>
        </authorList>
    </citation>
    <scope>NUCLEOTIDE SEQUENCE</scope>
    <source>
        <strain evidence="1">Stay&amp;Tobe</strain>
        <tissue evidence="1">Testes</tissue>
    </source>
</reference>
<evidence type="ECO:0000313" key="1">
    <source>
        <dbReference type="EMBL" id="KAJ9601734.1"/>
    </source>
</evidence>
<reference evidence="1" key="1">
    <citation type="journal article" date="2023" name="IScience">
        <title>Live-bearing cockroach genome reveals convergent evolutionary mechanisms linked to viviparity in insects and beyond.</title>
        <authorList>
            <person name="Fouks B."/>
            <person name="Harrison M.C."/>
            <person name="Mikhailova A.A."/>
            <person name="Marchal E."/>
            <person name="English S."/>
            <person name="Carruthers M."/>
            <person name="Jennings E.C."/>
            <person name="Chiamaka E.L."/>
            <person name="Frigard R.A."/>
            <person name="Pippel M."/>
            <person name="Attardo G.M."/>
            <person name="Benoit J.B."/>
            <person name="Bornberg-Bauer E."/>
            <person name="Tobe S.S."/>
        </authorList>
    </citation>
    <scope>NUCLEOTIDE SEQUENCE</scope>
    <source>
        <strain evidence="1">Stay&amp;Tobe</strain>
    </source>
</reference>
<accession>A0AAD8AM86</accession>
<dbReference type="Proteomes" id="UP001233999">
    <property type="component" value="Unassembled WGS sequence"/>
</dbReference>
<protein>
    <submittedName>
        <fullName evidence="1">Uncharacterized protein</fullName>
    </submittedName>
</protein>
<feature type="non-terminal residue" evidence="1">
    <location>
        <position position="52"/>
    </location>
</feature>
<comment type="caution">
    <text evidence="1">The sequence shown here is derived from an EMBL/GenBank/DDBJ whole genome shotgun (WGS) entry which is preliminary data.</text>
</comment>
<keyword evidence="2" id="KW-1185">Reference proteome</keyword>
<evidence type="ECO:0000313" key="2">
    <source>
        <dbReference type="Proteomes" id="UP001233999"/>
    </source>
</evidence>